<dbReference type="SMART" id="SM00530">
    <property type="entry name" value="HTH_XRE"/>
    <property type="match status" value="1"/>
</dbReference>
<organism evidence="3 4">
    <name type="scientific">Lachnoclostridium phytofermentans</name>
    <dbReference type="NCBI Taxonomy" id="66219"/>
    <lineage>
        <taxon>Bacteria</taxon>
        <taxon>Bacillati</taxon>
        <taxon>Bacillota</taxon>
        <taxon>Clostridia</taxon>
        <taxon>Lachnospirales</taxon>
        <taxon>Lachnospiraceae</taxon>
    </lineage>
</organism>
<comment type="caution">
    <text evidence="3">The sequence shown here is derived from an EMBL/GenBank/DDBJ whole genome shotgun (WGS) entry which is preliminary data.</text>
</comment>
<dbReference type="Proteomes" id="UP000262969">
    <property type="component" value="Unassembled WGS sequence"/>
</dbReference>
<dbReference type="PANTHER" id="PTHR46558">
    <property type="entry name" value="TRACRIPTIONAL REGULATORY PROTEIN-RELATED-RELATED"/>
    <property type="match status" value="1"/>
</dbReference>
<dbReference type="CDD" id="cd00093">
    <property type="entry name" value="HTH_XRE"/>
    <property type="match status" value="1"/>
</dbReference>
<dbReference type="Pfam" id="PF01381">
    <property type="entry name" value="HTH_3"/>
    <property type="match status" value="1"/>
</dbReference>
<dbReference type="AlphaFoldDB" id="A0A3D2X3Y5"/>
<feature type="domain" description="HTH cro/C1-type" evidence="2">
    <location>
        <begin position="14"/>
        <end position="65"/>
    </location>
</feature>
<name>A0A3D2X3Y5_9FIRM</name>
<dbReference type="EMBL" id="DPVV01000186">
    <property type="protein sequence ID" value="HCL01851.1"/>
    <property type="molecule type" value="Genomic_DNA"/>
</dbReference>
<gene>
    <name evidence="3" type="ORF">DHW61_05450</name>
</gene>
<sequence>MFDYVEFGNRMFIARMRKNMKQHEVAKALSLAQSSYSEIESGKREINLTQLFTLADALDVSVNYLLGLNNTSSQFSESDLLKIEEYKMFLLSQKHK</sequence>
<evidence type="ECO:0000256" key="1">
    <source>
        <dbReference type="ARBA" id="ARBA00023125"/>
    </source>
</evidence>
<dbReference type="PANTHER" id="PTHR46558:SF14">
    <property type="entry name" value="HTH-TYPE TRANSCRIPTIONAL REGULATOR ANSR"/>
    <property type="match status" value="1"/>
</dbReference>
<evidence type="ECO:0000313" key="3">
    <source>
        <dbReference type="EMBL" id="HCL01851.1"/>
    </source>
</evidence>
<evidence type="ECO:0000313" key="4">
    <source>
        <dbReference type="Proteomes" id="UP000262969"/>
    </source>
</evidence>
<dbReference type="GO" id="GO:0003677">
    <property type="term" value="F:DNA binding"/>
    <property type="evidence" value="ECO:0007669"/>
    <property type="project" value="UniProtKB-KW"/>
</dbReference>
<evidence type="ECO:0000259" key="2">
    <source>
        <dbReference type="PROSITE" id="PS50943"/>
    </source>
</evidence>
<keyword evidence="1" id="KW-0238">DNA-binding</keyword>
<dbReference type="SUPFAM" id="SSF47413">
    <property type="entry name" value="lambda repressor-like DNA-binding domains"/>
    <property type="match status" value="1"/>
</dbReference>
<dbReference type="InterPro" id="IPR001387">
    <property type="entry name" value="Cro/C1-type_HTH"/>
</dbReference>
<dbReference type="Gene3D" id="1.10.260.40">
    <property type="entry name" value="lambda repressor-like DNA-binding domains"/>
    <property type="match status" value="1"/>
</dbReference>
<proteinExistence type="predicted"/>
<reference evidence="3 4" key="1">
    <citation type="journal article" date="2018" name="Nat. Biotechnol.">
        <title>A standardized bacterial taxonomy based on genome phylogeny substantially revises the tree of life.</title>
        <authorList>
            <person name="Parks D.H."/>
            <person name="Chuvochina M."/>
            <person name="Waite D.W."/>
            <person name="Rinke C."/>
            <person name="Skarshewski A."/>
            <person name="Chaumeil P.A."/>
            <person name="Hugenholtz P."/>
        </authorList>
    </citation>
    <scope>NUCLEOTIDE SEQUENCE [LARGE SCALE GENOMIC DNA]</scope>
    <source>
        <strain evidence="3">UBA11728</strain>
    </source>
</reference>
<protein>
    <recommendedName>
        <fullName evidence="2">HTH cro/C1-type domain-containing protein</fullName>
    </recommendedName>
</protein>
<accession>A0A3D2X3Y5</accession>
<dbReference type="PROSITE" id="PS50943">
    <property type="entry name" value="HTH_CROC1"/>
    <property type="match status" value="1"/>
</dbReference>
<dbReference type="InterPro" id="IPR010982">
    <property type="entry name" value="Lambda_DNA-bd_dom_sf"/>
</dbReference>